<gene>
    <name evidence="3" type="ORF">BZM27_53205</name>
</gene>
<organism evidence="3 4">
    <name type="scientific">Paraburkholderia steynii</name>
    <dbReference type="NCBI Taxonomy" id="1245441"/>
    <lineage>
        <taxon>Bacteria</taxon>
        <taxon>Pseudomonadati</taxon>
        <taxon>Pseudomonadota</taxon>
        <taxon>Betaproteobacteria</taxon>
        <taxon>Burkholderiales</taxon>
        <taxon>Burkholderiaceae</taxon>
        <taxon>Paraburkholderia</taxon>
    </lineage>
</organism>
<dbReference type="EMBL" id="MWML01000744">
    <property type="protein sequence ID" value="TCG02791.1"/>
    <property type="molecule type" value="Genomic_DNA"/>
</dbReference>
<evidence type="ECO:0000313" key="4">
    <source>
        <dbReference type="Proteomes" id="UP000294200"/>
    </source>
</evidence>
<evidence type="ECO:0008006" key="5">
    <source>
        <dbReference type="Google" id="ProtNLM"/>
    </source>
</evidence>
<name>A0A4R0XA91_9BURK</name>
<dbReference type="Proteomes" id="UP000294200">
    <property type="component" value="Unassembled WGS sequence"/>
</dbReference>
<protein>
    <recommendedName>
        <fullName evidence="5">ESPR domain-containing protein</fullName>
    </recommendedName>
</protein>
<comment type="caution">
    <text evidence="3">The sequence shown here is derived from an EMBL/GenBank/DDBJ whole genome shotgun (WGS) entry which is preliminary data.</text>
</comment>
<evidence type="ECO:0000256" key="1">
    <source>
        <dbReference type="SAM" id="MobiDB-lite"/>
    </source>
</evidence>
<keyword evidence="2" id="KW-0732">Signal</keyword>
<evidence type="ECO:0000313" key="3">
    <source>
        <dbReference type="EMBL" id="TCG02791.1"/>
    </source>
</evidence>
<reference evidence="3 4" key="1">
    <citation type="submission" date="2017-02" db="EMBL/GenBank/DDBJ databases">
        <title>Paraburkholderia sophoroidis sp. nov. and Paraburkholderia steynii sp. nov. rhizobial symbionts of the fynbos legume Hypocalyptus sophoroides.</title>
        <authorList>
            <person name="Steenkamp E.T."/>
            <person name="Beukes C.W."/>
            <person name="Van Zyl E."/>
            <person name="Avontuur J."/>
            <person name="Chan W.Y."/>
            <person name="Hassen A."/>
            <person name="Palmer M."/>
            <person name="Mthombeni L."/>
            <person name="Phalane F."/>
            <person name="Sereme K."/>
            <person name="Venter S.N."/>
        </authorList>
    </citation>
    <scope>NUCLEOTIDE SEQUENCE [LARGE SCALE GENOMIC DNA]</scope>
    <source>
        <strain evidence="3 4">HC1.1ba</strain>
    </source>
</reference>
<feature type="region of interest" description="Disordered" evidence="1">
    <location>
        <begin position="31"/>
        <end position="69"/>
    </location>
</feature>
<accession>A0A4R0XA91</accession>
<keyword evidence="4" id="KW-1185">Reference proteome</keyword>
<proteinExistence type="predicted"/>
<dbReference type="AlphaFoldDB" id="A0A4R0XA91"/>
<evidence type="ECO:0000256" key="2">
    <source>
        <dbReference type="SAM" id="SignalP"/>
    </source>
</evidence>
<feature type="non-terminal residue" evidence="3">
    <location>
        <position position="232"/>
    </location>
</feature>
<feature type="region of interest" description="Disordered" evidence="1">
    <location>
        <begin position="211"/>
        <end position="232"/>
    </location>
</feature>
<feature type="chain" id="PRO_5021000211" description="ESPR domain-containing protein" evidence="2">
    <location>
        <begin position="18"/>
        <end position="232"/>
    </location>
</feature>
<feature type="signal peptide" evidence="2">
    <location>
        <begin position="1"/>
        <end position="17"/>
    </location>
</feature>
<sequence>MASAAIVALGFSGYAMANPCANGDYSCNQKSGSGDNSLSNTASSTQGSTTGNNVNEVTGHSKVSQDSWNNTKTVAVSKLDGTVSHVRVTGIGNVATNYGNVNGGKGGDGAKGIGGKGGSAGAGGGYGGDGGNGGRAIAGDGGWSKASGGDGGYAKASGGGWRLVEGIRRQGLREVGGDSWREGRRCRSRHACLLAATAAARARQSALERVSGLAQPAAGDLSARAGGGGGTA</sequence>